<keyword evidence="1" id="KW-0456">Lyase</keyword>
<comment type="caution">
    <text evidence="3">The sequence shown here is derived from an EMBL/GenBank/DDBJ whole genome shotgun (WGS) entry which is preliminary data.</text>
</comment>
<dbReference type="PANTHER" id="PTHR48080">
    <property type="entry name" value="D-GALACTONATE DEHYDRATASE-RELATED"/>
    <property type="match status" value="1"/>
</dbReference>
<dbReference type="Gene3D" id="3.30.390.10">
    <property type="entry name" value="Enolase-like, N-terminal domain"/>
    <property type="match status" value="1"/>
</dbReference>
<dbReference type="AlphaFoldDB" id="A0AAV9SY69"/>
<keyword evidence="4" id="KW-1185">Reference proteome</keyword>
<name>A0AAV9SY69_9PEZI</name>
<evidence type="ECO:0000313" key="3">
    <source>
        <dbReference type="EMBL" id="KAK6209519.1"/>
    </source>
</evidence>
<gene>
    <name evidence="3" type="ORF">QIS74_11103</name>
</gene>
<evidence type="ECO:0000259" key="2">
    <source>
        <dbReference type="Pfam" id="PF02746"/>
    </source>
</evidence>
<organism evidence="3 4">
    <name type="scientific">Colletotrichum tabaci</name>
    <dbReference type="NCBI Taxonomy" id="1209068"/>
    <lineage>
        <taxon>Eukaryota</taxon>
        <taxon>Fungi</taxon>
        <taxon>Dikarya</taxon>
        <taxon>Ascomycota</taxon>
        <taxon>Pezizomycotina</taxon>
        <taxon>Sordariomycetes</taxon>
        <taxon>Hypocreomycetidae</taxon>
        <taxon>Glomerellales</taxon>
        <taxon>Glomerellaceae</taxon>
        <taxon>Colletotrichum</taxon>
        <taxon>Colletotrichum destructivum species complex</taxon>
    </lineage>
</organism>
<reference evidence="3 4" key="1">
    <citation type="submission" date="2023-04" db="EMBL/GenBank/DDBJ databases">
        <title>Colletotrichum tabacum stain YC1 causing leaf anthracnose on Nicotiana tabacum(L.) cv.</title>
        <authorList>
            <person name="Ji Z."/>
            <person name="Wang M."/>
            <person name="Zhang J."/>
            <person name="Wang N."/>
            <person name="Zhou Z."/>
        </authorList>
    </citation>
    <scope>NUCLEOTIDE SEQUENCE [LARGE SCALE GENOMIC DNA]</scope>
    <source>
        <strain evidence="3 4">YC1</strain>
    </source>
</reference>
<dbReference type="EMBL" id="JASAOK010000047">
    <property type="protein sequence ID" value="KAK6209519.1"/>
    <property type="molecule type" value="Genomic_DNA"/>
</dbReference>
<accession>A0AAV9SY69</accession>
<dbReference type="Proteomes" id="UP001327957">
    <property type="component" value="Unassembled WGS sequence"/>
</dbReference>
<dbReference type="Pfam" id="PF02746">
    <property type="entry name" value="MR_MLE_N"/>
    <property type="match status" value="1"/>
</dbReference>
<dbReference type="PANTHER" id="PTHR48080:SF2">
    <property type="entry name" value="D-GALACTONATE DEHYDRATASE"/>
    <property type="match status" value="1"/>
</dbReference>
<feature type="domain" description="Mandelate racemase/muconate lactonizing enzyme N-terminal" evidence="2">
    <location>
        <begin position="78"/>
        <end position="161"/>
    </location>
</feature>
<dbReference type="InterPro" id="IPR029017">
    <property type="entry name" value="Enolase-like_N"/>
</dbReference>
<evidence type="ECO:0000313" key="4">
    <source>
        <dbReference type="Proteomes" id="UP001327957"/>
    </source>
</evidence>
<dbReference type="InterPro" id="IPR013341">
    <property type="entry name" value="Mandelate_racemase_N_dom"/>
</dbReference>
<evidence type="ECO:0000256" key="1">
    <source>
        <dbReference type="ARBA" id="ARBA00023239"/>
    </source>
</evidence>
<dbReference type="InterPro" id="IPR034593">
    <property type="entry name" value="DgoD-like"/>
</dbReference>
<sequence length="268" mass="29554">MAVQQNLGEGCTVLHMLGRKELMYKLKYSLVYFPVVGYGPCPGIASQAFVSTLLAHFGIPNTDGPNQKHWILPRASPRWLFVNITDEEGNYGWGEFILEGHTQAVEGCLEFHKSQFTTGMDAEGDHVVQWSWNAAADAVFMSALSGVDSALWGLKGKSRQPGLPDVSHVGGYLGDAPHRGHVRGLRRLGSDQPPRSALHTQLLRPGDDPHDLHQKTEVWSPVDGCIDIRRGPGPWIETDEEKARALSKNCEIWVTPGFKGPGGEIRER</sequence>
<protein>
    <submittedName>
        <fullName evidence="3">Galactonate dehydratase</fullName>
    </submittedName>
</protein>
<dbReference type="GO" id="GO:0016829">
    <property type="term" value="F:lyase activity"/>
    <property type="evidence" value="ECO:0007669"/>
    <property type="project" value="UniProtKB-KW"/>
</dbReference>
<proteinExistence type="predicted"/>
<dbReference type="SUPFAM" id="SSF54826">
    <property type="entry name" value="Enolase N-terminal domain-like"/>
    <property type="match status" value="1"/>
</dbReference>